<keyword evidence="1" id="KW-0119">Carbohydrate metabolism</keyword>
<keyword evidence="4" id="KW-1185">Reference proteome</keyword>
<evidence type="ECO:0000313" key="4">
    <source>
        <dbReference type="Proteomes" id="UP001596378"/>
    </source>
</evidence>
<dbReference type="InterPro" id="IPR037171">
    <property type="entry name" value="NagB/RpiA_transferase-like"/>
</dbReference>
<dbReference type="EMBL" id="JBHTAI010000003">
    <property type="protein sequence ID" value="MFC7148115.1"/>
    <property type="molecule type" value="Genomic_DNA"/>
</dbReference>
<dbReference type="Gene3D" id="3.40.50.1360">
    <property type="match status" value="1"/>
</dbReference>
<gene>
    <name evidence="3" type="ORF">ACFQMJ_06150</name>
</gene>
<dbReference type="PANTHER" id="PTHR11280">
    <property type="entry name" value="GLUCOSAMINE-6-PHOSPHATE ISOMERASE"/>
    <property type="match status" value="1"/>
</dbReference>
<dbReference type="PANTHER" id="PTHR11280:SF6">
    <property type="entry name" value="GLUCOSAMINE-6-PHOSPHATE ISOMERASE NAGB"/>
    <property type="match status" value="1"/>
</dbReference>
<protein>
    <submittedName>
        <fullName evidence="3">Glucosamine-6-phosphate deaminase</fullName>
    </submittedName>
</protein>
<name>A0ABW2F4I2_9BACL</name>
<evidence type="ECO:0000313" key="3">
    <source>
        <dbReference type="EMBL" id="MFC7148115.1"/>
    </source>
</evidence>
<dbReference type="RefSeq" id="WP_378047479.1">
    <property type="nucleotide sequence ID" value="NZ_JBHMDN010000013.1"/>
</dbReference>
<dbReference type="CDD" id="cd01399">
    <property type="entry name" value="GlcN6P_deaminase"/>
    <property type="match status" value="1"/>
</dbReference>
<dbReference type="Proteomes" id="UP001596378">
    <property type="component" value="Unassembled WGS sequence"/>
</dbReference>
<sequence>MPPSYDSPDSGAGRRAVRGKPAVHFIIKRRREGTDMISIAISRTAEEMGLAAARQAAEVMNRSIADQGHARIILSTGKSQFEFLKAFVKMEIDWSKVEVFHLDEYINMSEDHPASFKKYLKERFLRYVSVKQMHFVEGNGDIGKTLEQLTIEIRKSPIDLALIGIGENAHIAFNDPPADFTTEEAFKVVHLDEVCREQQFKEGWFPNREDVPKTAISMTVPQIMRSKAIISCVPYLSKANAVKRTMESVVSPHVPSTILKTHDRFFMYLDEESASQIVSL</sequence>
<evidence type="ECO:0000256" key="1">
    <source>
        <dbReference type="ARBA" id="ARBA00023277"/>
    </source>
</evidence>
<reference evidence="4" key="1">
    <citation type="journal article" date="2019" name="Int. J. Syst. Evol. Microbiol.">
        <title>The Global Catalogue of Microorganisms (GCM) 10K type strain sequencing project: providing services to taxonomists for standard genome sequencing and annotation.</title>
        <authorList>
            <consortium name="The Broad Institute Genomics Platform"/>
            <consortium name="The Broad Institute Genome Sequencing Center for Infectious Disease"/>
            <person name="Wu L."/>
            <person name="Ma J."/>
        </authorList>
    </citation>
    <scope>NUCLEOTIDE SEQUENCE [LARGE SCALE GENOMIC DNA]</scope>
    <source>
        <strain evidence="4">KCTC 12907</strain>
    </source>
</reference>
<proteinExistence type="predicted"/>
<dbReference type="InterPro" id="IPR004547">
    <property type="entry name" value="Glucosamine6P_isomerase"/>
</dbReference>
<dbReference type="Pfam" id="PF01182">
    <property type="entry name" value="Glucosamine_iso"/>
    <property type="match status" value="1"/>
</dbReference>
<dbReference type="SUPFAM" id="SSF100950">
    <property type="entry name" value="NagB/RpiA/CoA transferase-like"/>
    <property type="match status" value="1"/>
</dbReference>
<evidence type="ECO:0000259" key="2">
    <source>
        <dbReference type="Pfam" id="PF01182"/>
    </source>
</evidence>
<dbReference type="InterPro" id="IPR006148">
    <property type="entry name" value="Glc/Gal-6P_isomerase"/>
</dbReference>
<organism evidence="3 4">
    <name type="scientific">Cohnella cellulosilytica</name>
    <dbReference type="NCBI Taxonomy" id="986710"/>
    <lineage>
        <taxon>Bacteria</taxon>
        <taxon>Bacillati</taxon>
        <taxon>Bacillota</taxon>
        <taxon>Bacilli</taxon>
        <taxon>Bacillales</taxon>
        <taxon>Paenibacillaceae</taxon>
        <taxon>Cohnella</taxon>
    </lineage>
</organism>
<feature type="domain" description="Glucosamine/galactosamine-6-phosphate isomerase" evidence="2">
    <location>
        <begin position="44"/>
        <end position="262"/>
    </location>
</feature>
<accession>A0ABW2F4I2</accession>
<comment type="caution">
    <text evidence="3">The sequence shown here is derived from an EMBL/GenBank/DDBJ whole genome shotgun (WGS) entry which is preliminary data.</text>
</comment>